<sequence>MTVYLRDERSLKSLVDVVEESKEIPNIEKLPIGSETFVVSGLTVTFRNEANGPARFLPGYTLHDIGQEGNTGLSVINIKPQFAEPKREQAIKIAIEYPHGAPKFGG</sequence>
<dbReference type="Proteomes" id="UP000249417">
    <property type="component" value="Unassembled WGS sequence"/>
</dbReference>
<evidence type="ECO:0000313" key="1">
    <source>
        <dbReference type="EMBL" id="PZQ44714.1"/>
    </source>
</evidence>
<proteinExistence type="predicted"/>
<accession>A0A2W5MV91</accession>
<name>A0A2W5MV91_9BACT</name>
<protein>
    <submittedName>
        <fullName evidence="1">Uncharacterized protein</fullName>
    </submittedName>
</protein>
<comment type="caution">
    <text evidence="1">The sequence shown here is derived from an EMBL/GenBank/DDBJ whole genome shotgun (WGS) entry which is preliminary data.</text>
</comment>
<gene>
    <name evidence="1" type="ORF">DI551_09600</name>
</gene>
<organism evidence="1 2">
    <name type="scientific">Micavibrio aeruginosavorus</name>
    <dbReference type="NCBI Taxonomy" id="349221"/>
    <lineage>
        <taxon>Bacteria</taxon>
        <taxon>Pseudomonadati</taxon>
        <taxon>Bdellovibrionota</taxon>
        <taxon>Bdellovibrionia</taxon>
        <taxon>Bdellovibrionales</taxon>
        <taxon>Pseudobdellovibrionaceae</taxon>
        <taxon>Micavibrio</taxon>
    </lineage>
</organism>
<reference evidence="1 2" key="1">
    <citation type="submission" date="2017-08" db="EMBL/GenBank/DDBJ databases">
        <title>Infants hospitalized years apart are colonized by the same room-sourced microbial strains.</title>
        <authorList>
            <person name="Brooks B."/>
            <person name="Olm M.R."/>
            <person name="Firek B.A."/>
            <person name="Baker R."/>
            <person name="Thomas B.C."/>
            <person name="Morowitz M.J."/>
            <person name="Banfield J.F."/>
        </authorList>
    </citation>
    <scope>NUCLEOTIDE SEQUENCE [LARGE SCALE GENOMIC DNA]</scope>
    <source>
        <strain evidence="1">S2_005_002_R2_29</strain>
    </source>
</reference>
<dbReference type="AlphaFoldDB" id="A0A2W5MV91"/>
<evidence type="ECO:0000313" key="2">
    <source>
        <dbReference type="Proteomes" id="UP000249417"/>
    </source>
</evidence>
<dbReference type="EMBL" id="QFQB01000081">
    <property type="protein sequence ID" value="PZQ44714.1"/>
    <property type="molecule type" value="Genomic_DNA"/>
</dbReference>